<name>A0A0E9R7S9_ANGAN</name>
<sequence length="31" mass="3608">MKLLFPAAILTRTPWQKRYCISMGPSWLNKG</sequence>
<accession>A0A0E9R7S9</accession>
<organism evidence="1">
    <name type="scientific">Anguilla anguilla</name>
    <name type="common">European freshwater eel</name>
    <name type="synonym">Muraena anguilla</name>
    <dbReference type="NCBI Taxonomy" id="7936"/>
    <lineage>
        <taxon>Eukaryota</taxon>
        <taxon>Metazoa</taxon>
        <taxon>Chordata</taxon>
        <taxon>Craniata</taxon>
        <taxon>Vertebrata</taxon>
        <taxon>Euteleostomi</taxon>
        <taxon>Actinopterygii</taxon>
        <taxon>Neopterygii</taxon>
        <taxon>Teleostei</taxon>
        <taxon>Anguilliformes</taxon>
        <taxon>Anguillidae</taxon>
        <taxon>Anguilla</taxon>
    </lineage>
</organism>
<protein>
    <submittedName>
        <fullName evidence="1">Uncharacterized protein</fullName>
    </submittedName>
</protein>
<evidence type="ECO:0000313" key="1">
    <source>
        <dbReference type="EMBL" id="JAH24807.1"/>
    </source>
</evidence>
<proteinExistence type="predicted"/>
<dbReference type="AlphaFoldDB" id="A0A0E9R7S9"/>
<reference evidence="1" key="2">
    <citation type="journal article" date="2015" name="Fish Shellfish Immunol.">
        <title>Early steps in the European eel (Anguilla anguilla)-Vibrio vulnificus interaction in the gills: Role of the RtxA13 toxin.</title>
        <authorList>
            <person name="Callol A."/>
            <person name="Pajuelo D."/>
            <person name="Ebbesson L."/>
            <person name="Teles M."/>
            <person name="MacKenzie S."/>
            <person name="Amaro C."/>
        </authorList>
    </citation>
    <scope>NUCLEOTIDE SEQUENCE</scope>
</reference>
<dbReference type="EMBL" id="GBXM01083770">
    <property type="protein sequence ID" value="JAH24807.1"/>
    <property type="molecule type" value="Transcribed_RNA"/>
</dbReference>
<reference evidence="1" key="1">
    <citation type="submission" date="2014-11" db="EMBL/GenBank/DDBJ databases">
        <authorList>
            <person name="Amaro Gonzalez C."/>
        </authorList>
    </citation>
    <scope>NUCLEOTIDE SEQUENCE</scope>
</reference>